<reference evidence="2 4" key="1">
    <citation type="submission" date="2015-11" db="EMBL/GenBank/DDBJ databases">
        <title>Genomic analysis of 38 Legionella species identifies large and diverse effector repertoires.</title>
        <authorList>
            <person name="Burstein D."/>
            <person name="Amaro F."/>
            <person name="Zusman T."/>
            <person name="Lifshitz Z."/>
            <person name="Cohen O."/>
            <person name="Gilbert J.A."/>
            <person name="Pupko T."/>
            <person name="Shuman H.A."/>
            <person name="Segal G."/>
        </authorList>
    </citation>
    <scope>NUCLEOTIDE SEQUENCE [LARGE SCALE GENOMIC DNA]</scope>
    <source>
        <strain evidence="2 4">CDC#1407-AL-14</strain>
    </source>
</reference>
<keyword evidence="1" id="KW-0732">Signal</keyword>
<evidence type="ECO:0000313" key="2">
    <source>
        <dbReference type="EMBL" id="KTC68221.1"/>
    </source>
</evidence>
<accession>A0A378I775</accession>
<dbReference type="EMBL" id="LNXT01000048">
    <property type="protein sequence ID" value="KTC68221.1"/>
    <property type="molecule type" value="Genomic_DNA"/>
</dbReference>
<keyword evidence="4" id="KW-1185">Reference proteome</keyword>
<evidence type="ECO:0000313" key="3">
    <source>
        <dbReference type="EMBL" id="STX31068.1"/>
    </source>
</evidence>
<protein>
    <submittedName>
        <fullName evidence="3">Uncharacterized protein</fullName>
    </submittedName>
</protein>
<feature type="signal peptide" evidence="1">
    <location>
        <begin position="1"/>
        <end position="25"/>
    </location>
</feature>
<name>A0A378I775_9GAMM</name>
<dbReference type="RefSeq" id="WP_058524798.1">
    <property type="nucleotide sequence ID" value="NZ_CAAAHV010000017.1"/>
</dbReference>
<evidence type="ECO:0000313" key="5">
    <source>
        <dbReference type="Proteomes" id="UP000255066"/>
    </source>
</evidence>
<gene>
    <name evidence="2" type="ORF">Lbir_2823</name>
    <name evidence="3" type="ORF">NCTC12437_00838</name>
</gene>
<dbReference type="OrthoDB" id="5728201at2"/>
<dbReference type="Proteomes" id="UP000255066">
    <property type="component" value="Unassembled WGS sequence"/>
</dbReference>
<evidence type="ECO:0000313" key="4">
    <source>
        <dbReference type="Proteomes" id="UP000054735"/>
    </source>
</evidence>
<evidence type="ECO:0000256" key="1">
    <source>
        <dbReference type="SAM" id="SignalP"/>
    </source>
</evidence>
<feature type="chain" id="PRO_5017077335" evidence="1">
    <location>
        <begin position="26"/>
        <end position="188"/>
    </location>
</feature>
<sequence length="188" mass="21399">MRQFSSIIAAFLIAILTYPVQPSQASTLSIVGLKQTTILDTKQLRGLKTEAVEMDYNRAYPNTRMIYQSIRLCDLLKQFEISPASTLEFVANDHFSVLVPAQKVLNCKKEASIAYLAIEPDTKWPILFNHTNTTAGPYAVIWTHPERSYISDEYWAWSVVKIIEHQQIDESIVISAPTQIPKKIRTKI</sequence>
<dbReference type="AlphaFoldDB" id="A0A378I775"/>
<dbReference type="EMBL" id="UGNW01000001">
    <property type="protein sequence ID" value="STX31068.1"/>
    <property type="molecule type" value="Genomic_DNA"/>
</dbReference>
<reference evidence="3 5" key="2">
    <citation type="submission" date="2018-06" db="EMBL/GenBank/DDBJ databases">
        <authorList>
            <consortium name="Pathogen Informatics"/>
            <person name="Doyle S."/>
        </authorList>
    </citation>
    <scope>NUCLEOTIDE SEQUENCE [LARGE SCALE GENOMIC DNA]</scope>
    <source>
        <strain evidence="3 5">NCTC12437</strain>
    </source>
</reference>
<dbReference type="STRING" id="28083.Lbir_2823"/>
<organism evidence="3 5">
    <name type="scientific">Legionella birminghamensis</name>
    <dbReference type="NCBI Taxonomy" id="28083"/>
    <lineage>
        <taxon>Bacteria</taxon>
        <taxon>Pseudomonadati</taxon>
        <taxon>Pseudomonadota</taxon>
        <taxon>Gammaproteobacteria</taxon>
        <taxon>Legionellales</taxon>
        <taxon>Legionellaceae</taxon>
        <taxon>Legionella</taxon>
    </lineage>
</organism>
<dbReference type="Proteomes" id="UP000054735">
    <property type="component" value="Unassembled WGS sequence"/>
</dbReference>
<proteinExistence type="predicted"/>